<accession>A0ABV2AFE8</accession>
<evidence type="ECO:0000313" key="3">
    <source>
        <dbReference type="Proteomes" id="UP001439008"/>
    </source>
</evidence>
<comment type="caution">
    <text evidence="2">The sequence shown here is derived from an EMBL/GenBank/DDBJ whole genome shotgun (WGS) entry which is preliminary data.</text>
</comment>
<gene>
    <name evidence="2" type="ORF">MHBO_000356</name>
</gene>
<evidence type="ECO:0000313" key="2">
    <source>
        <dbReference type="EMBL" id="MES1918385.1"/>
    </source>
</evidence>
<sequence length="106" mass="12786">MAQIISEKKSKTDTISKNAENERKIKRLQRTIVRRSMENLLYKRRLRVSKNEIKHDRECYDCEMKKIFRETVMFSIESNNIQNLINQKLAEKCKKSQIKQINKPEK</sequence>
<dbReference type="EMBL" id="JBDODL010000052">
    <property type="protein sequence ID" value="MES1918385.1"/>
    <property type="molecule type" value="Genomic_DNA"/>
</dbReference>
<keyword evidence="3" id="KW-1185">Reference proteome</keyword>
<evidence type="ECO:0000256" key="1">
    <source>
        <dbReference type="SAM" id="MobiDB-lite"/>
    </source>
</evidence>
<protein>
    <submittedName>
        <fullName evidence="2">Uncharacterized protein</fullName>
    </submittedName>
</protein>
<organism evidence="2 3">
    <name type="scientific">Bonamia ostreae</name>
    <dbReference type="NCBI Taxonomy" id="126728"/>
    <lineage>
        <taxon>Eukaryota</taxon>
        <taxon>Sar</taxon>
        <taxon>Rhizaria</taxon>
        <taxon>Endomyxa</taxon>
        <taxon>Ascetosporea</taxon>
        <taxon>Haplosporida</taxon>
        <taxon>Bonamia</taxon>
    </lineage>
</organism>
<feature type="region of interest" description="Disordered" evidence="1">
    <location>
        <begin position="1"/>
        <end position="20"/>
    </location>
</feature>
<name>A0ABV2AFE8_9EUKA</name>
<reference evidence="2 3" key="1">
    <citation type="journal article" date="2024" name="BMC Biol.">
        <title>Comparative genomics of Ascetosporea gives new insight into the evolutionary basis for animal parasitism in Rhizaria.</title>
        <authorList>
            <person name="Hiltunen Thoren M."/>
            <person name="Onut-Brannstrom I."/>
            <person name="Alfjorden A."/>
            <person name="Peckova H."/>
            <person name="Swords F."/>
            <person name="Hooper C."/>
            <person name="Holzer A.S."/>
            <person name="Bass D."/>
            <person name="Burki F."/>
        </authorList>
    </citation>
    <scope>NUCLEOTIDE SEQUENCE [LARGE SCALE GENOMIC DNA]</scope>
    <source>
        <strain evidence="2">20-A016</strain>
    </source>
</reference>
<proteinExistence type="predicted"/>
<dbReference type="Proteomes" id="UP001439008">
    <property type="component" value="Unassembled WGS sequence"/>
</dbReference>